<dbReference type="AlphaFoldDB" id="A0A3M6U0C8"/>
<dbReference type="STRING" id="46731.A0A3M6U0C8"/>
<name>A0A3M6U0C8_POCDA</name>
<protein>
    <submittedName>
        <fullName evidence="1">Uncharacterized protein</fullName>
    </submittedName>
</protein>
<accession>A0A3M6U0C8</accession>
<reference evidence="1 2" key="1">
    <citation type="journal article" date="2018" name="Sci. Rep.">
        <title>Comparative analysis of the Pocillopora damicornis genome highlights role of immune system in coral evolution.</title>
        <authorList>
            <person name="Cunning R."/>
            <person name="Bay R.A."/>
            <person name="Gillette P."/>
            <person name="Baker A.C."/>
            <person name="Traylor-Knowles N."/>
        </authorList>
    </citation>
    <scope>NUCLEOTIDE SEQUENCE [LARGE SCALE GENOMIC DNA]</scope>
    <source>
        <strain evidence="1">RSMAS</strain>
        <tissue evidence="1">Whole animal</tissue>
    </source>
</reference>
<evidence type="ECO:0000313" key="2">
    <source>
        <dbReference type="Proteomes" id="UP000275408"/>
    </source>
</evidence>
<dbReference type="Proteomes" id="UP000275408">
    <property type="component" value="Unassembled WGS sequence"/>
</dbReference>
<organism evidence="1 2">
    <name type="scientific">Pocillopora damicornis</name>
    <name type="common">Cauliflower coral</name>
    <name type="synonym">Millepora damicornis</name>
    <dbReference type="NCBI Taxonomy" id="46731"/>
    <lineage>
        <taxon>Eukaryota</taxon>
        <taxon>Metazoa</taxon>
        <taxon>Cnidaria</taxon>
        <taxon>Anthozoa</taxon>
        <taxon>Hexacorallia</taxon>
        <taxon>Scleractinia</taxon>
        <taxon>Astrocoeniina</taxon>
        <taxon>Pocilloporidae</taxon>
        <taxon>Pocillopora</taxon>
    </lineage>
</organism>
<dbReference type="InterPro" id="IPR027417">
    <property type="entry name" value="P-loop_NTPase"/>
</dbReference>
<dbReference type="Gene3D" id="3.40.50.300">
    <property type="entry name" value="P-loop containing nucleotide triphosphate hydrolases"/>
    <property type="match status" value="1"/>
</dbReference>
<comment type="caution">
    <text evidence="1">The sequence shown here is derived from an EMBL/GenBank/DDBJ whole genome shotgun (WGS) entry which is preliminary data.</text>
</comment>
<evidence type="ECO:0000313" key="1">
    <source>
        <dbReference type="EMBL" id="RMX47120.1"/>
    </source>
</evidence>
<sequence length="223" mass="25167">MTATGSKYEIPEAVDENFLATLGKDVEMQTFKTNLAPESESSTKQDKAVVLLCVGTLTGKENLFVNEHFCRTPPKGSRLLTVCMDIHLKKIKSSSENKEQSSAAIYDIDLEVYKGFNFDSCHGSIVFWTPEYPASLGEVKKWVKSINKLANSRVPLVLITFNSNNLDWIGSGKMFDSVTTLQRFCREMGFISWYEMKARDWDGQVFEQAITCLMDEINLVEST</sequence>
<gene>
    <name evidence="1" type="ORF">pdam_00021749</name>
</gene>
<proteinExistence type="predicted"/>
<dbReference type="EMBL" id="RCHS01002487">
    <property type="protein sequence ID" value="RMX47120.1"/>
    <property type="molecule type" value="Genomic_DNA"/>
</dbReference>
<keyword evidence="2" id="KW-1185">Reference proteome</keyword>
<dbReference type="OrthoDB" id="5997807at2759"/>